<name>A0A5E4QHQ6_9NEOP</name>
<dbReference type="InterPro" id="IPR051217">
    <property type="entry name" value="Insect_Cuticle_Struc_Prot"/>
</dbReference>
<evidence type="ECO:0000256" key="4">
    <source>
        <dbReference type="SAM" id="MobiDB-lite"/>
    </source>
</evidence>
<gene>
    <name evidence="6" type="ORF">LSINAPIS_LOCUS8584</name>
</gene>
<sequence>MFSYIAITCLVGAAVAAPYNGLVGISSYDYESVPRYSFNYAVNDPSTGDSKSQTESRDGGYVKGSYSVAEPDGTLRVVDYTADPVSGFNANVRRLGQAVHPQRIATVAVAAPIVSEYAAPIPTPSPASSYNNIGLPSLDLGQGLGYGGYDLGYVNLGNLGYSGLGSYNLGNSYGH</sequence>
<dbReference type="GO" id="GO:0005615">
    <property type="term" value="C:extracellular space"/>
    <property type="evidence" value="ECO:0007669"/>
    <property type="project" value="TreeGrafter"/>
</dbReference>
<evidence type="ECO:0000256" key="3">
    <source>
        <dbReference type="PROSITE-ProRule" id="PRU00497"/>
    </source>
</evidence>
<keyword evidence="2 5" id="KW-0732">Signal</keyword>
<keyword evidence="7" id="KW-1185">Reference proteome</keyword>
<dbReference type="PROSITE" id="PS51155">
    <property type="entry name" value="CHIT_BIND_RR_2"/>
    <property type="match status" value="1"/>
</dbReference>
<dbReference type="EMBL" id="FZQP02003112">
    <property type="protein sequence ID" value="VVC97260.1"/>
    <property type="molecule type" value="Genomic_DNA"/>
</dbReference>
<feature type="chain" id="PRO_5023033579" evidence="5">
    <location>
        <begin position="17"/>
        <end position="175"/>
    </location>
</feature>
<dbReference type="PANTHER" id="PTHR12236:SF75">
    <property type="entry name" value="CUTICULAR PROTEIN 62BB, ISOFORM A"/>
    <property type="match status" value="1"/>
</dbReference>
<dbReference type="InterPro" id="IPR031311">
    <property type="entry name" value="CHIT_BIND_RR_consensus"/>
</dbReference>
<protein>
    <submittedName>
        <fullName evidence="6">Uncharacterized protein</fullName>
    </submittedName>
</protein>
<dbReference type="PRINTS" id="PR00947">
    <property type="entry name" value="CUTICLE"/>
</dbReference>
<dbReference type="Pfam" id="PF00379">
    <property type="entry name" value="Chitin_bind_4"/>
    <property type="match status" value="1"/>
</dbReference>
<dbReference type="AlphaFoldDB" id="A0A5E4QHQ6"/>
<dbReference type="InterPro" id="IPR000618">
    <property type="entry name" value="Insect_cuticle"/>
</dbReference>
<accession>A0A5E4QHQ6</accession>
<feature type="signal peptide" evidence="5">
    <location>
        <begin position="1"/>
        <end position="16"/>
    </location>
</feature>
<dbReference type="Proteomes" id="UP000324832">
    <property type="component" value="Unassembled WGS sequence"/>
</dbReference>
<reference evidence="6 7" key="1">
    <citation type="submission" date="2017-07" db="EMBL/GenBank/DDBJ databases">
        <authorList>
            <person name="Talla V."/>
            <person name="Backstrom N."/>
        </authorList>
    </citation>
    <scope>NUCLEOTIDE SEQUENCE [LARGE SCALE GENOMIC DNA]</scope>
</reference>
<evidence type="ECO:0000313" key="6">
    <source>
        <dbReference type="EMBL" id="VVC97260.1"/>
    </source>
</evidence>
<evidence type="ECO:0000313" key="7">
    <source>
        <dbReference type="Proteomes" id="UP000324832"/>
    </source>
</evidence>
<feature type="region of interest" description="Disordered" evidence="4">
    <location>
        <begin position="44"/>
        <end position="63"/>
    </location>
</feature>
<dbReference type="PANTHER" id="PTHR12236">
    <property type="entry name" value="STRUCTURAL CONTITUENT OF CUTICLE"/>
    <property type="match status" value="1"/>
</dbReference>
<dbReference type="PROSITE" id="PS00233">
    <property type="entry name" value="CHIT_BIND_RR_1"/>
    <property type="match status" value="1"/>
</dbReference>
<dbReference type="GO" id="GO:0042302">
    <property type="term" value="F:structural constituent of cuticle"/>
    <property type="evidence" value="ECO:0007669"/>
    <property type="project" value="UniProtKB-UniRule"/>
</dbReference>
<keyword evidence="1 3" id="KW-0193">Cuticle</keyword>
<evidence type="ECO:0000256" key="1">
    <source>
        <dbReference type="ARBA" id="ARBA00022460"/>
    </source>
</evidence>
<dbReference type="OrthoDB" id="6423516at2759"/>
<evidence type="ECO:0000256" key="5">
    <source>
        <dbReference type="SAM" id="SignalP"/>
    </source>
</evidence>
<dbReference type="GO" id="GO:0031012">
    <property type="term" value="C:extracellular matrix"/>
    <property type="evidence" value="ECO:0007669"/>
    <property type="project" value="TreeGrafter"/>
</dbReference>
<proteinExistence type="predicted"/>
<evidence type="ECO:0000256" key="2">
    <source>
        <dbReference type="ARBA" id="ARBA00022729"/>
    </source>
</evidence>
<organism evidence="6 7">
    <name type="scientific">Leptidea sinapis</name>
    <dbReference type="NCBI Taxonomy" id="189913"/>
    <lineage>
        <taxon>Eukaryota</taxon>
        <taxon>Metazoa</taxon>
        <taxon>Ecdysozoa</taxon>
        <taxon>Arthropoda</taxon>
        <taxon>Hexapoda</taxon>
        <taxon>Insecta</taxon>
        <taxon>Pterygota</taxon>
        <taxon>Neoptera</taxon>
        <taxon>Endopterygota</taxon>
        <taxon>Lepidoptera</taxon>
        <taxon>Glossata</taxon>
        <taxon>Ditrysia</taxon>
        <taxon>Papilionoidea</taxon>
        <taxon>Pieridae</taxon>
        <taxon>Dismorphiinae</taxon>
        <taxon>Leptidea</taxon>
    </lineage>
</organism>